<dbReference type="STRING" id="354630.SAMN05421821_105357"/>
<dbReference type="Proteomes" id="UP000541583">
    <property type="component" value="Unassembled WGS sequence"/>
</dbReference>
<evidence type="ECO:0000313" key="4">
    <source>
        <dbReference type="EMBL" id="MBB6109935.1"/>
    </source>
</evidence>
<feature type="transmembrane region" description="Helical" evidence="2">
    <location>
        <begin position="187"/>
        <end position="207"/>
    </location>
</feature>
<dbReference type="SUPFAM" id="SSF110997">
    <property type="entry name" value="Sporulation related repeat"/>
    <property type="match status" value="1"/>
</dbReference>
<dbReference type="GO" id="GO:0042834">
    <property type="term" value="F:peptidoglycan binding"/>
    <property type="evidence" value="ECO:0007669"/>
    <property type="project" value="InterPro"/>
</dbReference>
<comment type="caution">
    <text evidence="5">The sequence shown here is derived from an EMBL/GenBank/DDBJ whole genome shotgun (WGS) entry which is preliminary data.</text>
</comment>
<organism evidence="5 7">
    <name type="scientific">Mucilaginibacter lappiensis</name>
    <dbReference type="NCBI Taxonomy" id="354630"/>
    <lineage>
        <taxon>Bacteria</taxon>
        <taxon>Pseudomonadati</taxon>
        <taxon>Bacteroidota</taxon>
        <taxon>Sphingobacteriia</taxon>
        <taxon>Sphingobacteriales</taxon>
        <taxon>Sphingobacteriaceae</taxon>
        <taxon>Mucilaginibacter</taxon>
    </lineage>
</organism>
<dbReference type="Pfam" id="PF18174">
    <property type="entry name" value="HU-CCDC81_bac_1"/>
    <property type="match status" value="1"/>
</dbReference>
<dbReference type="AlphaFoldDB" id="A0A1N6Z0X0"/>
<proteinExistence type="predicted"/>
<keyword evidence="2" id="KW-1133">Transmembrane helix</keyword>
<name>A0A1N6Z0X0_9SPHI</name>
<dbReference type="InterPro" id="IPR040495">
    <property type="entry name" value="HU-CCDC81_bac_1"/>
</dbReference>
<evidence type="ECO:0000313" key="5">
    <source>
        <dbReference type="EMBL" id="MBB6131243.1"/>
    </source>
</evidence>
<evidence type="ECO:0000313" key="6">
    <source>
        <dbReference type="Proteomes" id="UP000541583"/>
    </source>
</evidence>
<keyword evidence="6" id="KW-1185">Reference proteome</keyword>
<accession>A0A1N6Z0X0</accession>
<evidence type="ECO:0000256" key="2">
    <source>
        <dbReference type="SAM" id="Phobius"/>
    </source>
</evidence>
<gene>
    <name evidence="5" type="ORF">HDF22_005394</name>
    <name evidence="4" type="ORF">HDF23_002684</name>
</gene>
<dbReference type="InterPro" id="IPR036680">
    <property type="entry name" value="SPOR-like_sf"/>
</dbReference>
<keyword evidence="2" id="KW-0812">Transmembrane</keyword>
<dbReference type="EMBL" id="JACHCB010000005">
    <property type="protein sequence ID" value="MBB6109935.1"/>
    <property type="molecule type" value="Genomic_DNA"/>
</dbReference>
<dbReference type="Proteomes" id="UP000548326">
    <property type="component" value="Unassembled WGS sequence"/>
</dbReference>
<sequence>MDIANYLSELLGRHGKVSVPGLGFFTQVRVNGYYNNAEGKLYPPGYQVQFNSEPFDDDTLVEHIAQKKNISLASSKYFTEKYITGLKQEAALKEVPFANLGWFYMNNGEIAFKPGDNHNEGPDFYGLAPIAIKKLNQPEPEKPVQPLPFTVAPQPIIPTTPPAPTADQPEVYEDEETEEKTRSGSPWLIALIVLVVIAVAVFGLYKYNPALFNFMKQPAKPVTGQPKTQPAAIADSADDSNKTAPPLLDTASKTISKPDTALKKTVATVADTTAKSEFVIFAGSFKTQTKSDLAVKIYKSVGVDARAWHGPGSGKHIKIIIGSFATSAEAETERLKLIKEKKISKLSYSQEINEKK</sequence>
<feature type="region of interest" description="Disordered" evidence="1">
    <location>
        <begin position="158"/>
        <end position="180"/>
    </location>
</feature>
<dbReference type="RefSeq" id="WP_076373686.1">
    <property type="nucleotide sequence ID" value="NZ_FTMG01000005.1"/>
</dbReference>
<feature type="region of interest" description="Disordered" evidence="1">
    <location>
        <begin position="221"/>
        <end position="251"/>
    </location>
</feature>
<dbReference type="OrthoDB" id="653949at2"/>
<reference evidence="6 7" key="1">
    <citation type="submission" date="2020-08" db="EMBL/GenBank/DDBJ databases">
        <title>Genomic Encyclopedia of Type Strains, Phase IV (KMG-V): Genome sequencing to study the core and pangenomes of soil and plant-associated prokaryotes.</title>
        <authorList>
            <person name="Whitman W."/>
        </authorList>
    </citation>
    <scope>NUCLEOTIDE SEQUENCE [LARGE SCALE GENOMIC DNA]</scope>
    <source>
        <strain evidence="4 6">ANJLi2</strain>
        <strain evidence="5 7">MP601</strain>
    </source>
</reference>
<evidence type="ECO:0000256" key="1">
    <source>
        <dbReference type="SAM" id="MobiDB-lite"/>
    </source>
</evidence>
<dbReference type="EMBL" id="JACHCA010000021">
    <property type="protein sequence ID" value="MBB6131243.1"/>
    <property type="molecule type" value="Genomic_DNA"/>
</dbReference>
<protein>
    <recommendedName>
        <fullName evidence="3">CCDC81-like prokaryotic HU domain-containing protein</fullName>
    </recommendedName>
</protein>
<evidence type="ECO:0000313" key="7">
    <source>
        <dbReference type="Proteomes" id="UP000548326"/>
    </source>
</evidence>
<feature type="domain" description="CCDC81-like prokaryotic HU" evidence="3">
    <location>
        <begin position="2"/>
        <end position="53"/>
    </location>
</feature>
<keyword evidence="2" id="KW-0472">Membrane</keyword>
<evidence type="ECO:0000259" key="3">
    <source>
        <dbReference type="Pfam" id="PF18174"/>
    </source>
</evidence>